<evidence type="ECO:0000313" key="1">
    <source>
        <dbReference type="EMBL" id="PKA50213.1"/>
    </source>
</evidence>
<dbReference type="AlphaFoldDB" id="A0A2I0A3X1"/>
<sequence>MGRTKNIGILHWSLKGHPLFHTDPQLLRCSRRCSMKMMRIAIGFFANMGNDETYDGSKLVIELHLEIIEFVITIGATDNMTLAEVLVLKNGGDKGED</sequence>
<organism evidence="1 2">
    <name type="scientific">Apostasia shenzhenica</name>
    <dbReference type="NCBI Taxonomy" id="1088818"/>
    <lineage>
        <taxon>Eukaryota</taxon>
        <taxon>Viridiplantae</taxon>
        <taxon>Streptophyta</taxon>
        <taxon>Embryophyta</taxon>
        <taxon>Tracheophyta</taxon>
        <taxon>Spermatophyta</taxon>
        <taxon>Magnoliopsida</taxon>
        <taxon>Liliopsida</taxon>
        <taxon>Asparagales</taxon>
        <taxon>Orchidaceae</taxon>
        <taxon>Apostasioideae</taxon>
        <taxon>Apostasia</taxon>
    </lineage>
</organism>
<proteinExistence type="predicted"/>
<name>A0A2I0A3X1_9ASPA</name>
<protein>
    <submittedName>
        <fullName evidence="1">Uncharacterized protein</fullName>
    </submittedName>
</protein>
<accession>A0A2I0A3X1</accession>
<keyword evidence="2" id="KW-1185">Reference proteome</keyword>
<reference evidence="1 2" key="1">
    <citation type="journal article" date="2017" name="Nature">
        <title>The Apostasia genome and the evolution of orchids.</title>
        <authorList>
            <person name="Zhang G.Q."/>
            <person name="Liu K.W."/>
            <person name="Li Z."/>
            <person name="Lohaus R."/>
            <person name="Hsiao Y.Y."/>
            <person name="Niu S.C."/>
            <person name="Wang J.Y."/>
            <person name="Lin Y.C."/>
            <person name="Xu Q."/>
            <person name="Chen L.J."/>
            <person name="Yoshida K."/>
            <person name="Fujiwara S."/>
            <person name="Wang Z.W."/>
            <person name="Zhang Y.Q."/>
            <person name="Mitsuda N."/>
            <person name="Wang M."/>
            <person name="Liu G.H."/>
            <person name="Pecoraro L."/>
            <person name="Huang H.X."/>
            <person name="Xiao X.J."/>
            <person name="Lin M."/>
            <person name="Wu X.Y."/>
            <person name="Wu W.L."/>
            <person name="Chen Y.Y."/>
            <person name="Chang S.B."/>
            <person name="Sakamoto S."/>
            <person name="Ohme-Takagi M."/>
            <person name="Yagi M."/>
            <person name="Zeng S.J."/>
            <person name="Shen C.Y."/>
            <person name="Yeh C.M."/>
            <person name="Luo Y.B."/>
            <person name="Tsai W.C."/>
            <person name="Van de Peer Y."/>
            <person name="Liu Z.J."/>
        </authorList>
    </citation>
    <scope>NUCLEOTIDE SEQUENCE [LARGE SCALE GENOMIC DNA]</scope>
    <source>
        <strain evidence="2">cv. Shenzhen</strain>
        <tissue evidence="1">Stem</tissue>
    </source>
</reference>
<dbReference type="EMBL" id="KZ452027">
    <property type="protein sequence ID" value="PKA50213.1"/>
    <property type="molecule type" value="Genomic_DNA"/>
</dbReference>
<evidence type="ECO:0000313" key="2">
    <source>
        <dbReference type="Proteomes" id="UP000236161"/>
    </source>
</evidence>
<gene>
    <name evidence="1" type="ORF">AXF42_Ash017807</name>
</gene>
<dbReference type="Proteomes" id="UP000236161">
    <property type="component" value="Unassembled WGS sequence"/>
</dbReference>